<dbReference type="HOGENOM" id="CLU_2104612_0_0_5"/>
<proteinExistence type="predicted"/>
<dbReference type="AlphaFoldDB" id="Q11LV1"/>
<dbReference type="KEGG" id="mes:Meso_0220"/>
<name>Q11LV1_CHESB</name>
<dbReference type="STRING" id="266779.Meso_0220"/>
<dbReference type="EMBL" id="CP000390">
    <property type="protein sequence ID" value="ABG61624.1"/>
    <property type="molecule type" value="Genomic_DNA"/>
</dbReference>
<dbReference type="eggNOG" id="ENOG5030ZGB">
    <property type="taxonomic scope" value="Bacteria"/>
</dbReference>
<protein>
    <submittedName>
        <fullName evidence="1">Uncharacterized protein</fullName>
    </submittedName>
</protein>
<evidence type="ECO:0000313" key="1">
    <source>
        <dbReference type="EMBL" id="ABG61624.1"/>
    </source>
</evidence>
<sequence>MPSAKLNPMARHAIARAYFAGARPSEIAQDWGVSLEYVLAQARWLEKRRLERQAKIAAKRLREFQHTAQIIHVSFGRSKPEIVPLKSAVGREMGIKAYQEKGKVTVPYVSIIHGK</sequence>
<organism evidence="1">
    <name type="scientific">Chelativorans sp. (strain BNC1)</name>
    <dbReference type="NCBI Taxonomy" id="266779"/>
    <lineage>
        <taxon>Bacteria</taxon>
        <taxon>Pseudomonadati</taxon>
        <taxon>Pseudomonadota</taxon>
        <taxon>Alphaproteobacteria</taxon>
        <taxon>Hyphomicrobiales</taxon>
        <taxon>Phyllobacteriaceae</taxon>
        <taxon>Chelativorans</taxon>
    </lineage>
</organism>
<accession>Q11LV1</accession>
<gene>
    <name evidence="1" type="ordered locus">Meso_0220</name>
</gene>
<reference evidence="1" key="1">
    <citation type="submission" date="2006-06" db="EMBL/GenBank/DDBJ databases">
        <title>Complete sequence of chromosome of Chelativorans sp. BNC1.</title>
        <authorList>
            <consortium name="US DOE Joint Genome Institute"/>
            <person name="Copeland A."/>
            <person name="Lucas S."/>
            <person name="Lapidus A."/>
            <person name="Barry K."/>
            <person name="Detter J.C."/>
            <person name="Glavina del Rio T."/>
            <person name="Hammon N."/>
            <person name="Israni S."/>
            <person name="Dalin E."/>
            <person name="Tice H."/>
            <person name="Pitluck S."/>
            <person name="Chertkov O."/>
            <person name="Brettin T."/>
            <person name="Bruce D."/>
            <person name="Han C."/>
            <person name="Tapia R."/>
            <person name="Gilna P."/>
            <person name="Schmutz J."/>
            <person name="Larimer F."/>
            <person name="Land M."/>
            <person name="Hauser L."/>
            <person name="Kyrpides N."/>
            <person name="Mikhailova N."/>
            <person name="Richardson P."/>
        </authorList>
    </citation>
    <scope>NUCLEOTIDE SEQUENCE</scope>
    <source>
        <strain evidence="1">BNC1</strain>
    </source>
</reference>